<accession>A0AAE3SLZ2</accession>
<proteinExistence type="predicted"/>
<evidence type="ECO:0000313" key="2">
    <source>
        <dbReference type="EMBL" id="MCW3807939.1"/>
    </source>
</evidence>
<dbReference type="CDD" id="cd14948">
    <property type="entry name" value="BACON"/>
    <property type="match status" value="1"/>
</dbReference>
<gene>
    <name evidence="2" type="ORF">OM074_20115</name>
</gene>
<dbReference type="RefSeq" id="WP_301202444.1">
    <property type="nucleotide sequence ID" value="NZ_JAPDPI010000071.1"/>
</dbReference>
<keyword evidence="3" id="KW-1185">Reference proteome</keyword>
<reference evidence="2" key="1">
    <citation type="submission" date="2022-10" db="EMBL/GenBank/DDBJ databases">
        <authorList>
            <person name="Yu W.X."/>
        </authorList>
    </citation>
    <scope>NUCLEOTIDE SEQUENCE</scope>
    <source>
        <strain evidence="2">D04</strain>
    </source>
</reference>
<evidence type="ECO:0000259" key="1">
    <source>
        <dbReference type="Pfam" id="PF13004"/>
    </source>
</evidence>
<dbReference type="Proteomes" id="UP001207408">
    <property type="component" value="Unassembled WGS sequence"/>
</dbReference>
<dbReference type="InterPro" id="IPR024361">
    <property type="entry name" value="BACON"/>
</dbReference>
<feature type="domain" description="BACON" evidence="1">
    <location>
        <begin position="993"/>
        <end position="1045"/>
    </location>
</feature>
<organism evidence="2 3">
    <name type="scientific">Plebeiibacterium marinum</name>
    <dbReference type="NCBI Taxonomy" id="2992111"/>
    <lineage>
        <taxon>Bacteria</taxon>
        <taxon>Pseudomonadati</taxon>
        <taxon>Bacteroidota</taxon>
        <taxon>Bacteroidia</taxon>
        <taxon>Marinilabiliales</taxon>
        <taxon>Marinilabiliaceae</taxon>
        <taxon>Plebeiibacterium</taxon>
    </lineage>
</organism>
<name>A0AAE3SLZ2_9BACT</name>
<comment type="caution">
    <text evidence="2">The sequence shown here is derived from an EMBL/GenBank/DDBJ whole genome shotgun (WGS) entry which is preliminary data.</text>
</comment>
<protein>
    <submittedName>
        <fullName evidence="2">BACON domain-containing protein</fullName>
    </submittedName>
</protein>
<evidence type="ECO:0000313" key="3">
    <source>
        <dbReference type="Proteomes" id="UP001207408"/>
    </source>
</evidence>
<dbReference type="Gene3D" id="2.60.40.10">
    <property type="entry name" value="Immunoglobulins"/>
    <property type="match status" value="1"/>
</dbReference>
<dbReference type="InterPro" id="IPR013783">
    <property type="entry name" value="Ig-like_fold"/>
</dbReference>
<dbReference type="AlphaFoldDB" id="A0AAE3SLZ2"/>
<dbReference type="EMBL" id="JAPDPI010000071">
    <property type="protein sequence ID" value="MCW3807939.1"/>
    <property type="molecule type" value="Genomic_DNA"/>
</dbReference>
<dbReference type="Pfam" id="PF13004">
    <property type="entry name" value="BACON"/>
    <property type="match status" value="1"/>
</dbReference>
<sequence length="1053" mass="119512">MLFRLFKIVIFIVFCITKGTGIYAQIIEKPDIVPPSPQAQQFAKYIDYPVDYSTGIPKTEIPIYTINCGKLTIPLSISYHSSGLKLRDKTGIIGLGWTLNYGGMISRSMHGSADELHYDETIPMDSEILSTSSPNAPDSDPYYGVLSATENGDFDPEYDVFHYTIPNQAGGKFIFEKTGDISSFSNPIQLPAKPTIKITPYLESSSGIYSITHFDVYDENGNYYRYGRGIDSNEDELEYIRNHTGTTAFWATSGWLLTDIVSSDGSDHITFEYEDILNSGSIWKVESHNIYTKYYTDFIKGSPLNSCGWPTTDSYGENVINQAYSYTQKRIKTIRFNNNEVRFSYKGDSFSNSLLSKVQVYDAENTTLIKTIGFEQSPYHSQSNRLNWDKLDAVKYYDGSGIYLEKKYVFNYNTSKEFPLDSRNAFDHWGYYNGANGISSRIPNNIPEPFSNILRGNANRDPNPEYTQTGILETIIYPTGGTAVFTYEGNKIDNVTVGGIRVKQIKLQDGGNILVKTFDYNNGIGVKDISPLYYLKRSMTRYNNDINCLTVITATHRSSSDVNVNINLNGAPVKYLKVAEYYGDLINNNGSIEHTYNPEALNPSLFPYYSYTSSSYPTWMNFANLSAMQPVDYYIKYPYCIYLNETKTIWKNSKSEVLKEVNKYYTNSLKKSYNGLHLRRHATDYWGYKTAYFAYSTYSMQQYAQLLDSVVTKLYHPKSEGIIVSKEEFLYNEFLLPSCKSKTDSKGRTNRVYLRYPFDISASPYKEMTSANILNRPIEQTKVLNNLVTDGVLTTYKEDNTKYVPSSEYRLNIIDPFAYSSYSSFSGENKDSHYNNIEEISFDKYDINGNICQKTNIDGIVTSYIWDKSGQYLMAQLTGTAINYNESINCSQSSIDFYDNLSIQYPNALISTYSYNHLIGIKSQTKPDGTTVYYDYDNFDRLDCVRNNDQNIVSKYDYYYTTTEFLTPHPTGLVRTSSSPGNSILSLSSNCSWSVYRYPSWIYIGTTTGTNNGEITVGFTANTSGQIREGEILIYYGSGSSVLSIPVLQVGNN</sequence>